<dbReference type="InterPro" id="IPR003593">
    <property type="entry name" value="AAA+_ATPase"/>
</dbReference>
<comment type="caution">
    <text evidence="9">The sequence shown here is derived from an EMBL/GenBank/DDBJ whole genome shotgun (WGS) entry which is preliminary data.</text>
</comment>
<keyword evidence="5 6" id="KW-0143">Chaperone</keyword>
<reference evidence="9 10" key="1">
    <citation type="journal article" date="2015" name="Genome Announc.">
        <title>Expanding the biotechnology potential of lactobacilli through comparative genomics of 213 strains and associated genera.</title>
        <authorList>
            <person name="Sun Z."/>
            <person name="Harris H.M."/>
            <person name="McCann A."/>
            <person name="Guo C."/>
            <person name="Argimon S."/>
            <person name="Zhang W."/>
            <person name="Yang X."/>
            <person name="Jeffery I.B."/>
            <person name="Cooney J.C."/>
            <person name="Kagawa T.F."/>
            <person name="Liu W."/>
            <person name="Song Y."/>
            <person name="Salvetti E."/>
            <person name="Wrobel A."/>
            <person name="Rasinkangas P."/>
            <person name="Parkhill J."/>
            <person name="Rea M.C."/>
            <person name="O'Sullivan O."/>
            <person name="Ritari J."/>
            <person name="Douillard F.P."/>
            <person name="Paul Ross R."/>
            <person name="Yang R."/>
            <person name="Briner A.E."/>
            <person name="Felis G.E."/>
            <person name="de Vos W.M."/>
            <person name="Barrangou R."/>
            <person name="Klaenhammer T.R."/>
            <person name="Caufield P.W."/>
            <person name="Cui Y."/>
            <person name="Zhang H."/>
            <person name="O'Toole P.W."/>
        </authorList>
    </citation>
    <scope>NUCLEOTIDE SEQUENCE [LARGE SCALE GENOMIC DNA]</scope>
    <source>
        <strain evidence="9 10">DSM 20719</strain>
    </source>
</reference>
<dbReference type="HAMAP" id="MF_00175">
    <property type="entry name" value="ClpX"/>
    <property type="match status" value="1"/>
</dbReference>
<evidence type="ECO:0000256" key="7">
    <source>
        <dbReference type="PROSITE-ProRule" id="PRU01250"/>
    </source>
</evidence>
<keyword evidence="4 6" id="KW-0067">ATP-binding</keyword>
<keyword evidence="3 6" id="KW-0862">Zinc</keyword>
<name>A0AA89I1P9_9LACO</name>
<feature type="binding site" evidence="6">
    <location>
        <begin position="97"/>
        <end position="104"/>
    </location>
    <ligand>
        <name>ATP</name>
        <dbReference type="ChEBI" id="CHEBI:30616"/>
    </ligand>
</feature>
<evidence type="ECO:0000256" key="4">
    <source>
        <dbReference type="ARBA" id="ARBA00022840"/>
    </source>
</evidence>
<dbReference type="InterPro" id="IPR010603">
    <property type="entry name" value="Znf_CppX_C4"/>
</dbReference>
<evidence type="ECO:0000256" key="5">
    <source>
        <dbReference type="ARBA" id="ARBA00023186"/>
    </source>
</evidence>
<dbReference type="CDD" id="cd19497">
    <property type="entry name" value="RecA-like_ClpX"/>
    <property type="match status" value="1"/>
</dbReference>
<dbReference type="SMART" id="SM00382">
    <property type="entry name" value="AAA"/>
    <property type="match status" value="1"/>
</dbReference>
<evidence type="ECO:0000256" key="6">
    <source>
        <dbReference type="HAMAP-Rule" id="MF_00175"/>
    </source>
</evidence>
<dbReference type="GO" id="GO:0008270">
    <property type="term" value="F:zinc ion binding"/>
    <property type="evidence" value="ECO:0007669"/>
    <property type="project" value="InterPro"/>
</dbReference>
<evidence type="ECO:0000259" key="8">
    <source>
        <dbReference type="PROSITE" id="PS51902"/>
    </source>
</evidence>
<dbReference type="InterPro" id="IPR019489">
    <property type="entry name" value="Clp_ATPase_C"/>
</dbReference>
<dbReference type="PROSITE" id="PS51902">
    <property type="entry name" value="CLPX_ZB"/>
    <property type="match status" value="1"/>
</dbReference>
<keyword evidence="2 6" id="KW-0547">Nucleotide-binding</keyword>
<gene>
    <name evidence="6" type="primary">clpX</name>
    <name evidence="9" type="ORF">FC90_GL001348</name>
</gene>
<comment type="caution">
    <text evidence="6 7">Lacks conserved residue(s) required for the propagation of feature annotation.</text>
</comment>
<dbReference type="GO" id="GO:0051082">
    <property type="term" value="F:unfolded protein binding"/>
    <property type="evidence" value="ECO:0007669"/>
    <property type="project" value="UniProtKB-UniRule"/>
</dbReference>
<dbReference type="PANTHER" id="PTHR48102:SF7">
    <property type="entry name" value="ATP-DEPENDENT CLP PROTEASE ATP-BINDING SUBUNIT CLPX-LIKE, MITOCHONDRIAL"/>
    <property type="match status" value="1"/>
</dbReference>
<dbReference type="InterPro" id="IPR038366">
    <property type="entry name" value="Znf_CppX_C4_sf"/>
</dbReference>
<keyword evidence="9" id="KW-0645">Protease</keyword>
<dbReference type="Pfam" id="PF07724">
    <property type="entry name" value="AAA_2"/>
    <property type="match status" value="1"/>
</dbReference>
<dbReference type="GO" id="GO:0051301">
    <property type="term" value="P:cell division"/>
    <property type="evidence" value="ECO:0007669"/>
    <property type="project" value="TreeGrafter"/>
</dbReference>
<dbReference type="Gene3D" id="3.40.50.300">
    <property type="entry name" value="P-loop containing nucleotide triphosphate hydrolases"/>
    <property type="match status" value="1"/>
</dbReference>
<dbReference type="SMART" id="SM01086">
    <property type="entry name" value="ClpB_D2-small"/>
    <property type="match status" value="1"/>
</dbReference>
<proteinExistence type="inferred from homology"/>
<evidence type="ECO:0000313" key="10">
    <source>
        <dbReference type="Proteomes" id="UP000050823"/>
    </source>
</evidence>
<evidence type="ECO:0000313" key="9">
    <source>
        <dbReference type="EMBL" id="KRM23828.1"/>
    </source>
</evidence>
<dbReference type="InterPro" id="IPR046425">
    <property type="entry name" value="ClpX_bact"/>
</dbReference>
<dbReference type="GO" id="GO:0005524">
    <property type="term" value="F:ATP binding"/>
    <property type="evidence" value="ECO:0007669"/>
    <property type="project" value="UniProtKB-UniRule"/>
</dbReference>
<dbReference type="Gene3D" id="6.20.220.10">
    <property type="entry name" value="ClpX chaperone, C4-type zinc finger domain"/>
    <property type="match status" value="1"/>
</dbReference>
<dbReference type="GO" id="GO:0016887">
    <property type="term" value="F:ATP hydrolysis activity"/>
    <property type="evidence" value="ECO:0007669"/>
    <property type="project" value="InterPro"/>
</dbReference>
<comment type="similarity">
    <text evidence="6 7">Belongs to the ClpX chaperone family.</text>
</comment>
<dbReference type="GO" id="GO:0051603">
    <property type="term" value="P:proteolysis involved in protein catabolic process"/>
    <property type="evidence" value="ECO:0007669"/>
    <property type="project" value="TreeGrafter"/>
</dbReference>
<dbReference type="FunFam" id="3.40.50.300:FF:000005">
    <property type="entry name" value="ATP-dependent Clp protease ATP-binding subunit ClpX"/>
    <property type="match status" value="1"/>
</dbReference>
<dbReference type="InterPro" id="IPR003959">
    <property type="entry name" value="ATPase_AAA_core"/>
</dbReference>
<dbReference type="GO" id="GO:0140662">
    <property type="term" value="F:ATP-dependent protein folding chaperone"/>
    <property type="evidence" value="ECO:0007669"/>
    <property type="project" value="InterPro"/>
</dbReference>
<evidence type="ECO:0000256" key="1">
    <source>
        <dbReference type="ARBA" id="ARBA00022723"/>
    </source>
</evidence>
<dbReference type="GO" id="GO:0009376">
    <property type="term" value="C:HslUV protease complex"/>
    <property type="evidence" value="ECO:0007669"/>
    <property type="project" value="TreeGrafter"/>
</dbReference>
<evidence type="ECO:0000256" key="2">
    <source>
        <dbReference type="ARBA" id="ARBA00022741"/>
    </source>
</evidence>
<dbReference type="InterPro" id="IPR059188">
    <property type="entry name" value="Znf_CLPX-like"/>
</dbReference>
<dbReference type="Gene3D" id="1.10.8.60">
    <property type="match status" value="1"/>
</dbReference>
<dbReference type="GO" id="GO:0046983">
    <property type="term" value="F:protein dimerization activity"/>
    <property type="evidence" value="ECO:0007669"/>
    <property type="project" value="InterPro"/>
</dbReference>
<protein>
    <recommendedName>
        <fullName evidence="6">ATP-dependent Clp protease ATP-binding subunit ClpX</fullName>
    </recommendedName>
</protein>
<accession>A0AA89I1P9</accession>
<dbReference type="SUPFAM" id="SSF52540">
    <property type="entry name" value="P-loop containing nucleoside triphosphate hydrolases"/>
    <property type="match status" value="1"/>
</dbReference>
<dbReference type="PANTHER" id="PTHR48102">
    <property type="entry name" value="ATP-DEPENDENT CLP PROTEASE ATP-BINDING SUBUNIT CLPX-LIKE, MITOCHONDRIAL-RELATED"/>
    <property type="match status" value="1"/>
</dbReference>
<dbReference type="Pfam" id="PF06689">
    <property type="entry name" value="zf-C4_ClpX"/>
    <property type="match status" value="1"/>
</dbReference>
<dbReference type="Pfam" id="PF10431">
    <property type="entry name" value="ClpB_D2-small"/>
    <property type="match status" value="1"/>
</dbReference>
<dbReference type="NCBIfam" id="TIGR00382">
    <property type="entry name" value="clpX"/>
    <property type="match status" value="1"/>
</dbReference>
<sequence>MKKIVAGPGVYICNECIDLCKEIIDEEFKDEAFSDLLEVPKPQEILAILNDYVIGQTEAKKALSVAVYNHYKRVNQMSVAEEGDTELQKSNIALIGPTGSGKTFLAQTLARILNVPFAIADATTLTEAGYVGEDVENILLKLLQNADFDVDRAERGIIYIDEIDKIAKKSENVSITRDVSGEGVQQALLKILEGTIASVPPQGGRKHPQQELIQIDTTNILFIIGGAFDGIETIVKNRIGEKTIGFGSNNEQITNEDQSLMQQIVTEDLMQFGIIPEFIGRIPITAALEKLTEDDLVRILTEPKNALVKQYSKLMALDNVELEFTPEALHAIAHLAIERNTGARGLRSIIEEVMMDMMFDIPSREDVAKVLVTKEAVAGTTKPQLFLTDGQEAS</sequence>
<dbReference type="InterPro" id="IPR004487">
    <property type="entry name" value="Clp_protease_ATP-bd_su_ClpX"/>
</dbReference>
<dbReference type="GO" id="GO:0008233">
    <property type="term" value="F:peptidase activity"/>
    <property type="evidence" value="ECO:0007669"/>
    <property type="project" value="UniProtKB-KW"/>
</dbReference>
<keyword evidence="9" id="KW-0378">Hydrolase</keyword>
<dbReference type="InterPro" id="IPR050052">
    <property type="entry name" value="ATP-dep_Clp_protease_ClpX"/>
</dbReference>
<comment type="subunit">
    <text evidence="6">Component of the ClpX-ClpP complex. Forms a hexameric ring that, in the presence of ATP, binds to fourteen ClpP subunits assembled into a disk-like structure with a central cavity, resembling the structure of eukaryotic proteasomes.</text>
</comment>
<organism evidence="9 10">
    <name type="scientific">Latilactobacillus graminis DSM 20719</name>
    <dbReference type="NCBI Taxonomy" id="1423752"/>
    <lineage>
        <taxon>Bacteria</taxon>
        <taxon>Bacillati</taxon>
        <taxon>Bacillota</taxon>
        <taxon>Bacilli</taxon>
        <taxon>Lactobacillales</taxon>
        <taxon>Lactobacillaceae</taxon>
        <taxon>Latilactobacillus</taxon>
    </lineage>
</organism>
<comment type="function">
    <text evidence="6">ATP-dependent specificity component of the Clp protease. It directs the protease to specific substrates. Can perform chaperone functions in the absence of ClpP.</text>
</comment>
<dbReference type="EMBL" id="AYZB01000006">
    <property type="protein sequence ID" value="KRM23828.1"/>
    <property type="molecule type" value="Genomic_DNA"/>
</dbReference>
<keyword evidence="1 6" id="KW-0479">Metal-binding</keyword>
<dbReference type="NCBIfam" id="NF003745">
    <property type="entry name" value="PRK05342.1"/>
    <property type="match status" value="1"/>
</dbReference>
<dbReference type="AlphaFoldDB" id="A0AA89I1P9"/>
<evidence type="ECO:0000256" key="3">
    <source>
        <dbReference type="ARBA" id="ARBA00022833"/>
    </source>
</evidence>
<dbReference type="InterPro" id="IPR027417">
    <property type="entry name" value="P-loop_NTPase"/>
</dbReference>
<dbReference type="SMART" id="SM00994">
    <property type="entry name" value="zf-C4_ClpX"/>
    <property type="match status" value="1"/>
</dbReference>
<feature type="domain" description="ClpX-type ZB" evidence="8">
    <location>
        <begin position="1"/>
        <end position="32"/>
    </location>
</feature>
<dbReference type="FunFam" id="1.10.8.60:FF:000002">
    <property type="entry name" value="ATP-dependent Clp protease ATP-binding subunit ClpX"/>
    <property type="match status" value="1"/>
</dbReference>
<dbReference type="Proteomes" id="UP000050823">
    <property type="component" value="Unassembled WGS sequence"/>
</dbReference>